<keyword evidence="4" id="KW-1185">Reference proteome</keyword>
<dbReference type="Pfam" id="PF03808">
    <property type="entry name" value="Glyco_tran_WecG"/>
    <property type="match status" value="1"/>
</dbReference>
<dbReference type="RefSeq" id="WP_168452080.1">
    <property type="nucleotide sequence ID" value="NZ_JAAWWK010000009.1"/>
</dbReference>
<keyword evidence="2" id="KW-0808">Transferase</keyword>
<protein>
    <submittedName>
        <fullName evidence="3">WecB/TagA/CpsF family glycosyltransferase</fullName>
    </submittedName>
</protein>
<dbReference type="PANTHER" id="PTHR34136:SF1">
    <property type="entry name" value="UDP-N-ACETYL-D-MANNOSAMINURONIC ACID TRANSFERASE"/>
    <property type="match status" value="1"/>
</dbReference>
<dbReference type="InterPro" id="IPR004629">
    <property type="entry name" value="WecG_TagA_CpsF"/>
</dbReference>
<organism evidence="3 4">
    <name type="scientific">Spongiibacter thalassae</name>
    <dbReference type="NCBI Taxonomy" id="2721624"/>
    <lineage>
        <taxon>Bacteria</taxon>
        <taxon>Pseudomonadati</taxon>
        <taxon>Pseudomonadota</taxon>
        <taxon>Gammaproteobacteria</taxon>
        <taxon>Cellvibrionales</taxon>
        <taxon>Spongiibacteraceae</taxon>
        <taxon>Spongiibacter</taxon>
    </lineage>
</organism>
<dbReference type="Proteomes" id="UP000765845">
    <property type="component" value="Unassembled WGS sequence"/>
</dbReference>
<evidence type="ECO:0000256" key="1">
    <source>
        <dbReference type="ARBA" id="ARBA00022676"/>
    </source>
</evidence>
<dbReference type="EMBL" id="JAAWWK010000009">
    <property type="protein sequence ID" value="NKI19556.1"/>
    <property type="molecule type" value="Genomic_DNA"/>
</dbReference>
<dbReference type="CDD" id="cd06533">
    <property type="entry name" value="Glyco_transf_WecG_TagA"/>
    <property type="match status" value="1"/>
</dbReference>
<evidence type="ECO:0000313" key="3">
    <source>
        <dbReference type="EMBL" id="NKI19556.1"/>
    </source>
</evidence>
<gene>
    <name evidence="3" type="ORF">HCU74_19285</name>
</gene>
<proteinExistence type="predicted"/>
<accession>A0ABX1GKQ8</accession>
<name>A0ABX1GKQ8_9GAMM</name>
<dbReference type="PANTHER" id="PTHR34136">
    <property type="match status" value="1"/>
</dbReference>
<reference evidence="3 4" key="1">
    <citation type="submission" date="2020-04" db="EMBL/GenBank/DDBJ databases">
        <authorList>
            <person name="Yoon J."/>
        </authorList>
    </citation>
    <scope>NUCLEOTIDE SEQUENCE [LARGE SCALE GENOMIC DNA]</scope>
    <source>
        <strain evidence="3 4">KMU-166</strain>
    </source>
</reference>
<comment type="caution">
    <text evidence="3">The sequence shown here is derived from an EMBL/GenBank/DDBJ whole genome shotgun (WGS) entry which is preliminary data.</text>
</comment>
<evidence type="ECO:0000313" key="4">
    <source>
        <dbReference type="Proteomes" id="UP000765845"/>
    </source>
</evidence>
<keyword evidence="1" id="KW-0328">Glycosyltransferase</keyword>
<sequence length="233" mass="26747">MDKTMLIRRMASTARKLKDKDVIEVCQNKKNGFLNPYSYYVSRVFSKELLPDNIFADGLLLALLLRAIGIDMPRLSFDATSLAPVVFKDAVKNRKRVAIIGGKQAEIELFCSYILTSYPTIDITLARNGYDYTVNQYTEDLYQVKPDVIIIGMGAPLQDQIMRDLYKVYPATYFTCGGFISQSASGLEYYPSLINKLNLRFLYRAFKEPHYRNRLLIYPVACTLFLKDAILRR</sequence>
<evidence type="ECO:0000256" key="2">
    <source>
        <dbReference type="ARBA" id="ARBA00022679"/>
    </source>
</evidence>